<keyword evidence="7" id="KW-1185">Reference proteome</keyword>
<dbReference type="SUPFAM" id="SSF46689">
    <property type="entry name" value="Homeodomain-like"/>
    <property type="match status" value="2"/>
</dbReference>
<proteinExistence type="predicted"/>
<sequence length="306" mass="33229">MAEQHPNVRDVLARTGAALLRSGSAGRGIALAEWVNRDNHARYDRPDHHTLSLYLTGGEGVVREDRPVSGGGPDKLCLLPAGHESCWHIGGQLRLFHLYIEPETLAFQAATAFDIDPRRIDLMELTFSDDPSTAMIVRGGVLPLDWADGIDRMALSSACHLLLHNLLRHHNRSGAGRPVTGGLSPSIRRRIADQVEARLGDVLTLDVLADEAGLSTFHFAKMFKASFGVAPHRYVIERRIARAKSLLADGRTSLAEIAAACGFASQSHFTRSFKQATGATPGQWRGHAWPAADRTTGSPSPSLIFP</sequence>
<gene>
    <name evidence="6" type="ordered locus">Mnod_6513</name>
</gene>
<dbReference type="Pfam" id="PF12833">
    <property type="entry name" value="HTH_18"/>
    <property type="match status" value="1"/>
</dbReference>
<evidence type="ECO:0000259" key="5">
    <source>
        <dbReference type="PROSITE" id="PS01124"/>
    </source>
</evidence>
<dbReference type="PANTHER" id="PTHR46796">
    <property type="entry name" value="HTH-TYPE TRANSCRIPTIONAL ACTIVATOR RHAS-RELATED"/>
    <property type="match status" value="1"/>
</dbReference>
<keyword evidence="1" id="KW-0805">Transcription regulation</keyword>
<dbReference type="eggNOG" id="COG2207">
    <property type="taxonomic scope" value="Bacteria"/>
</dbReference>
<evidence type="ECO:0000256" key="3">
    <source>
        <dbReference type="ARBA" id="ARBA00023163"/>
    </source>
</evidence>
<dbReference type="PANTHER" id="PTHR46796:SF6">
    <property type="entry name" value="ARAC SUBFAMILY"/>
    <property type="match status" value="1"/>
</dbReference>
<evidence type="ECO:0000313" key="6">
    <source>
        <dbReference type="EMBL" id="ACL61282.1"/>
    </source>
</evidence>
<dbReference type="PRINTS" id="PR00032">
    <property type="entry name" value="HTHARAC"/>
</dbReference>
<dbReference type="InterPro" id="IPR018062">
    <property type="entry name" value="HTH_AraC-typ_CS"/>
</dbReference>
<keyword evidence="3" id="KW-0804">Transcription</keyword>
<reference evidence="6 7" key="1">
    <citation type="submission" date="2009-01" db="EMBL/GenBank/DDBJ databases">
        <title>Complete sequence of chromosome of Methylobacterium nodulans ORS 2060.</title>
        <authorList>
            <consortium name="US DOE Joint Genome Institute"/>
            <person name="Lucas S."/>
            <person name="Copeland A."/>
            <person name="Lapidus A."/>
            <person name="Glavina del Rio T."/>
            <person name="Dalin E."/>
            <person name="Tice H."/>
            <person name="Bruce D."/>
            <person name="Goodwin L."/>
            <person name="Pitluck S."/>
            <person name="Sims D."/>
            <person name="Brettin T."/>
            <person name="Detter J.C."/>
            <person name="Han C."/>
            <person name="Larimer F."/>
            <person name="Land M."/>
            <person name="Hauser L."/>
            <person name="Kyrpides N."/>
            <person name="Ivanova N."/>
            <person name="Marx C.J."/>
            <person name="Richardson P."/>
        </authorList>
    </citation>
    <scope>NUCLEOTIDE SEQUENCE [LARGE SCALE GENOMIC DNA]</scope>
    <source>
        <strain evidence="7">LMG 21967 / CNCM I-2342 / ORS 2060</strain>
    </source>
</reference>
<dbReference type="InterPro" id="IPR018060">
    <property type="entry name" value="HTH_AraC"/>
</dbReference>
<dbReference type="KEGG" id="mno:Mnod_6513"/>
<dbReference type="PROSITE" id="PS01124">
    <property type="entry name" value="HTH_ARAC_FAMILY_2"/>
    <property type="match status" value="1"/>
</dbReference>
<dbReference type="InterPro" id="IPR020449">
    <property type="entry name" value="Tscrpt_reg_AraC-type_HTH"/>
</dbReference>
<dbReference type="RefSeq" id="WP_015932855.1">
    <property type="nucleotide sequence ID" value="NC_011894.1"/>
</dbReference>
<feature type="compositionally biased region" description="Polar residues" evidence="4">
    <location>
        <begin position="295"/>
        <end position="306"/>
    </location>
</feature>
<dbReference type="STRING" id="460265.Mnod_6513"/>
<dbReference type="SMART" id="SM00342">
    <property type="entry name" value="HTH_ARAC"/>
    <property type="match status" value="1"/>
</dbReference>
<feature type="region of interest" description="Disordered" evidence="4">
    <location>
        <begin position="276"/>
        <end position="306"/>
    </location>
</feature>
<dbReference type="GO" id="GO:0043565">
    <property type="term" value="F:sequence-specific DNA binding"/>
    <property type="evidence" value="ECO:0007669"/>
    <property type="project" value="InterPro"/>
</dbReference>
<dbReference type="InterPro" id="IPR009057">
    <property type="entry name" value="Homeodomain-like_sf"/>
</dbReference>
<evidence type="ECO:0000256" key="4">
    <source>
        <dbReference type="SAM" id="MobiDB-lite"/>
    </source>
</evidence>
<accession>B8IDB6</accession>
<dbReference type="EMBL" id="CP001349">
    <property type="protein sequence ID" value="ACL61282.1"/>
    <property type="molecule type" value="Genomic_DNA"/>
</dbReference>
<evidence type="ECO:0000256" key="1">
    <source>
        <dbReference type="ARBA" id="ARBA00023015"/>
    </source>
</evidence>
<name>B8IDB6_METNO</name>
<evidence type="ECO:0000313" key="7">
    <source>
        <dbReference type="Proteomes" id="UP000008207"/>
    </source>
</evidence>
<organism evidence="6 7">
    <name type="scientific">Methylobacterium nodulans (strain LMG 21967 / CNCM I-2342 / ORS 2060)</name>
    <dbReference type="NCBI Taxonomy" id="460265"/>
    <lineage>
        <taxon>Bacteria</taxon>
        <taxon>Pseudomonadati</taxon>
        <taxon>Pseudomonadota</taxon>
        <taxon>Alphaproteobacteria</taxon>
        <taxon>Hyphomicrobiales</taxon>
        <taxon>Methylobacteriaceae</taxon>
        <taxon>Methylobacterium</taxon>
    </lineage>
</organism>
<dbReference type="GO" id="GO:0003700">
    <property type="term" value="F:DNA-binding transcription factor activity"/>
    <property type="evidence" value="ECO:0007669"/>
    <property type="project" value="InterPro"/>
</dbReference>
<keyword evidence="2" id="KW-0238">DNA-binding</keyword>
<dbReference type="HOGENOM" id="CLU_000445_88_4_5"/>
<dbReference type="PROSITE" id="PS00041">
    <property type="entry name" value="HTH_ARAC_FAMILY_1"/>
    <property type="match status" value="1"/>
</dbReference>
<dbReference type="AlphaFoldDB" id="B8IDB6"/>
<dbReference type="InterPro" id="IPR050204">
    <property type="entry name" value="AraC_XylS_family_regulators"/>
</dbReference>
<dbReference type="Gene3D" id="1.10.10.60">
    <property type="entry name" value="Homeodomain-like"/>
    <property type="match status" value="1"/>
</dbReference>
<feature type="domain" description="HTH araC/xylS-type" evidence="5">
    <location>
        <begin position="189"/>
        <end position="287"/>
    </location>
</feature>
<evidence type="ECO:0000256" key="2">
    <source>
        <dbReference type="ARBA" id="ARBA00023125"/>
    </source>
</evidence>
<dbReference type="Proteomes" id="UP000008207">
    <property type="component" value="Chromosome"/>
</dbReference>
<protein>
    <submittedName>
        <fullName evidence="6">Transcriptional regulator, AraC family</fullName>
    </submittedName>
</protein>